<sequence length="73" mass="8113">MCGGFVARVHSNAFVVTSTTSSQGWCGSMDRPDRVAPACSSMSKVCHCAEFDMHMCEFYLSLYDMASAKQRYQ</sequence>
<dbReference type="Proteomes" id="UP000435112">
    <property type="component" value="Unassembled WGS sequence"/>
</dbReference>
<dbReference type="AlphaFoldDB" id="A0A6A3H1G1"/>
<proteinExistence type="predicted"/>
<dbReference type="EMBL" id="QXFU01005790">
    <property type="protein sequence ID" value="KAE8963057.1"/>
    <property type="molecule type" value="Genomic_DNA"/>
</dbReference>
<evidence type="ECO:0000313" key="1">
    <source>
        <dbReference type="EMBL" id="KAE8963057.1"/>
    </source>
</evidence>
<dbReference type="EMBL" id="QXFT01005803">
    <property type="protein sequence ID" value="KAE9271140.1"/>
    <property type="molecule type" value="Genomic_DNA"/>
</dbReference>
<evidence type="ECO:0000313" key="2">
    <source>
        <dbReference type="EMBL" id="KAE9271140.1"/>
    </source>
</evidence>
<evidence type="ECO:0000313" key="3">
    <source>
        <dbReference type="Proteomes" id="UP000434957"/>
    </source>
</evidence>
<gene>
    <name evidence="1" type="ORF">PR002_g29404</name>
    <name evidence="2" type="ORF">PR003_g30596</name>
</gene>
<accession>A0A6A3H1G1</accession>
<organism evidence="1 4">
    <name type="scientific">Phytophthora rubi</name>
    <dbReference type="NCBI Taxonomy" id="129364"/>
    <lineage>
        <taxon>Eukaryota</taxon>
        <taxon>Sar</taxon>
        <taxon>Stramenopiles</taxon>
        <taxon>Oomycota</taxon>
        <taxon>Peronosporomycetes</taxon>
        <taxon>Peronosporales</taxon>
        <taxon>Peronosporaceae</taxon>
        <taxon>Phytophthora</taxon>
    </lineage>
</organism>
<protein>
    <submittedName>
        <fullName evidence="1">Uncharacterized protein</fullName>
    </submittedName>
</protein>
<dbReference type="Proteomes" id="UP000434957">
    <property type="component" value="Unassembled WGS sequence"/>
</dbReference>
<comment type="caution">
    <text evidence="1">The sequence shown here is derived from an EMBL/GenBank/DDBJ whole genome shotgun (WGS) entry which is preliminary data.</text>
</comment>
<keyword evidence="3" id="KW-1185">Reference proteome</keyword>
<reference evidence="1 4" key="1">
    <citation type="submission" date="2018-09" db="EMBL/GenBank/DDBJ databases">
        <title>Genomic investigation of the strawberry pathogen Phytophthora fragariae indicates pathogenicity is determined by transcriptional variation in three key races.</title>
        <authorList>
            <person name="Adams T.M."/>
            <person name="Armitage A.D."/>
            <person name="Sobczyk M.K."/>
            <person name="Bates H.J."/>
            <person name="Dunwell J.M."/>
            <person name="Nellist C.F."/>
            <person name="Harrison R.J."/>
        </authorList>
    </citation>
    <scope>NUCLEOTIDE SEQUENCE [LARGE SCALE GENOMIC DNA]</scope>
    <source>
        <strain evidence="1 4">SCRP324</strain>
        <strain evidence="2 3">SCRP333</strain>
    </source>
</reference>
<evidence type="ECO:0000313" key="4">
    <source>
        <dbReference type="Proteomes" id="UP000435112"/>
    </source>
</evidence>
<name>A0A6A3H1G1_9STRA</name>